<dbReference type="Pfam" id="PF14907">
    <property type="entry name" value="NTP_transf_5"/>
    <property type="match status" value="1"/>
</dbReference>
<evidence type="ECO:0000313" key="1">
    <source>
        <dbReference type="EMBL" id="NBI52511.1"/>
    </source>
</evidence>
<keyword evidence="2" id="KW-1185">Reference proteome</keyword>
<dbReference type="Proteomes" id="UP000738517">
    <property type="component" value="Unassembled WGS sequence"/>
</dbReference>
<dbReference type="EMBL" id="RSEJ01000006">
    <property type="protein sequence ID" value="NBI52511.1"/>
    <property type="molecule type" value="Genomic_DNA"/>
</dbReference>
<reference evidence="1 2" key="1">
    <citation type="journal article" date="2017" name="Int. J. Syst. Evol. Microbiol.">
        <title>Photobacterium alginatilyticum sp. nov., a marine bacterium isolated from bottom seawater.</title>
        <authorList>
            <person name="Wang X."/>
            <person name="Wang Y."/>
            <person name="Yang X."/>
            <person name="Sun H."/>
            <person name="Li B."/>
            <person name="Zhang X.H."/>
        </authorList>
    </citation>
    <scope>NUCLEOTIDE SEQUENCE [LARGE SCALE GENOMIC DNA]</scope>
    <source>
        <strain evidence="1 2">P03D4</strain>
    </source>
</reference>
<name>A0ABW9YG01_9GAMM</name>
<dbReference type="Gene3D" id="3.30.460.40">
    <property type="match status" value="1"/>
</dbReference>
<sequence length="372" mass="43754">MGLMKKITAVKLVDILRSPTTLLSMNPRELSQIVAEARFYNMLAQLRWLCEQADVWFDLPVEFQRHVLSAEYTYTNQIRLLEQEHRHVSTLFSQSGVRWVYLKGAAYQLSGFEYMRGRIMSDIDILVPQAQIETAEHALVAHGWMHKTMTDYDDKFYRNYSQEIPPLKHFDRQTELDVHFNILPSILRHGPDPVILHSHTQALSDDSGARVLSPEAMVLHSVIHLFYESEFHKGVRDLFDIFQLIRHFSQQPGFWDKLVRLQQSIGNGESMYYALRYCRQYYQLDVPAEVLAFYEQFKPGPLVFRLIDPAFKKVFSSIYPVHHERGDQWYVFVLYLRGHLKRLPLSKLVPHLIRKGLYRLNPVKKDESDLMI</sequence>
<evidence type="ECO:0008006" key="3">
    <source>
        <dbReference type="Google" id="ProtNLM"/>
    </source>
</evidence>
<dbReference type="InterPro" id="IPR039498">
    <property type="entry name" value="NTP_transf_5"/>
</dbReference>
<protein>
    <recommendedName>
        <fullName evidence="3">Nucleotidyltransferase family protein</fullName>
    </recommendedName>
</protein>
<accession>A0ABW9YG01</accession>
<organism evidence="1 2">
    <name type="scientific">Photobacterium alginatilyticum</name>
    <dbReference type="NCBI Taxonomy" id="1775171"/>
    <lineage>
        <taxon>Bacteria</taxon>
        <taxon>Pseudomonadati</taxon>
        <taxon>Pseudomonadota</taxon>
        <taxon>Gammaproteobacteria</taxon>
        <taxon>Vibrionales</taxon>
        <taxon>Vibrionaceae</taxon>
        <taxon>Photobacterium</taxon>
    </lineage>
</organism>
<comment type="caution">
    <text evidence="1">The sequence shown here is derived from an EMBL/GenBank/DDBJ whole genome shotgun (WGS) entry which is preliminary data.</text>
</comment>
<proteinExistence type="predicted"/>
<gene>
    <name evidence="1" type="ORF">EIZ48_07985</name>
</gene>
<evidence type="ECO:0000313" key="2">
    <source>
        <dbReference type="Proteomes" id="UP000738517"/>
    </source>
</evidence>